<name>D9SG75_GALCS</name>
<dbReference type="EMBL" id="CP002159">
    <property type="protein sequence ID" value="ADL55522.1"/>
    <property type="molecule type" value="Genomic_DNA"/>
</dbReference>
<keyword evidence="2" id="KW-1185">Reference proteome</keyword>
<sequence>MVILAQKTPFYCDLTAISVKSSRKLSWKKWSVGYKKLT</sequence>
<gene>
    <name evidence="1" type="ordered locus">Galf_1503</name>
</gene>
<evidence type="ECO:0000313" key="2">
    <source>
        <dbReference type="Proteomes" id="UP000001235"/>
    </source>
</evidence>
<dbReference type="AlphaFoldDB" id="D9SG75"/>
<accession>D9SG75</accession>
<organism evidence="1 2">
    <name type="scientific">Gallionella capsiferriformans (strain ES-2)</name>
    <name type="common">Gallionella ferruginea capsiferriformans (strain ES-2)</name>
    <dbReference type="NCBI Taxonomy" id="395494"/>
    <lineage>
        <taxon>Bacteria</taxon>
        <taxon>Pseudomonadati</taxon>
        <taxon>Pseudomonadota</taxon>
        <taxon>Betaproteobacteria</taxon>
        <taxon>Nitrosomonadales</taxon>
        <taxon>Gallionellaceae</taxon>
        <taxon>Gallionella</taxon>
    </lineage>
</organism>
<protein>
    <submittedName>
        <fullName evidence="1">Uncharacterized protein</fullName>
    </submittedName>
</protein>
<proteinExistence type="predicted"/>
<dbReference type="Proteomes" id="UP000001235">
    <property type="component" value="Chromosome"/>
</dbReference>
<reference evidence="1 2" key="1">
    <citation type="submission" date="2010-08" db="EMBL/GenBank/DDBJ databases">
        <title>Complete sequence of Gallionella capsiferriformans ES-2.</title>
        <authorList>
            <consortium name="US DOE Joint Genome Institute"/>
            <person name="Lucas S."/>
            <person name="Copeland A."/>
            <person name="Lapidus A."/>
            <person name="Cheng J.-F."/>
            <person name="Bruce D."/>
            <person name="Goodwin L."/>
            <person name="Pitluck S."/>
            <person name="Chertkov O."/>
            <person name="Davenport K.W."/>
            <person name="Detter J.C."/>
            <person name="Han C."/>
            <person name="Tapia R."/>
            <person name="Land M."/>
            <person name="Hauser L."/>
            <person name="Chang Y.-J."/>
            <person name="Jeffries C."/>
            <person name="Kyrpides N."/>
            <person name="Ivanova N."/>
            <person name="Mikhailova N."/>
            <person name="Shelobolina E.S."/>
            <person name="Picardal F."/>
            <person name="Roden E."/>
            <person name="Emerson D."/>
            <person name="Woyke T."/>
        </authorList>
    </citation>
    <scope>NUCLEOTIDE SEQUENCE [LARGE SCALE GENOMIC DNA]</scope>
    <source>
        <strain evidence="1 2">ES-2</strain>
    </source>
</reference>
<dbReference type="KEGG" id="gca:Galf_1503"/>
<dbReference type="HOGENOM" id="CLU_3328259_0_0_4"/>
<evidence type="ECO:0000313" key="1">
    <source>
        <dbReference type="EMBL" id="ADL55522.1"/>
    </source>
</evidence>